<feature type="transmembrane region" description="Helical" evidence="1">
    <location>
        <begin position="338"/>
        <end position="358"/>
    </location>
</feature>
<comment type="caution">
    <text evidence="4">The sequence shown here is derived from an EMBL/GenBank/DDBJ whole genome shotgun (WGS) entry which is preliminary data.</text>
</comment>
<reference evidence="4 5" key="1">
    <citation type="journal article" date="2023" name="Hortic Res">
        <title>Pangenome of water caltrop reveals structural variations and asymmetric subgenome divergence after allopolyploidization.</title>
        <authorList>
            <person name="Zhang X."/>
            <person name="Chen Y."/>
            <person name="Wang L."/>
            <person name="Yuan Y."/>
            <person name="Fang M."/>
            <person name="Shi L."/>
            <person name="Lu R."/>
            <person name="Comes H.P."/>
            <person name="Ma Y."/>
            <person name="Chen Y."/>
            <person name="Huang G."/>
            <person name="Zhou Y."/>
            <person name="Zheng Z."/>
            <person name="Qiu Y."/>
        </authorList>
    </citation>
    <scope>NUCLEOTIDE SEQUENCE [LARGE SCALE GENOMIC DNA]</scope>
    <source>
        <tissue evidence="4">Roots</tissue>
    </source>
</reference>
<dbReference type="AlphaFoldDB" id="A0AAN7KTU8"/>
<name>A0AAN7KTU8_9MYRT</name>
<gene>
    <name evidence="4" type="ORF">SAY87_030237</name>
</gene>
<accession>A0AAN7KTU8</accession>
<evidence type="ECO:0000313" key="4">
    <source>
        <dbReference type="EMBL" id="KAK4769705.1"/>
    </source>
</evidence>
<keyword evidence="1" id="KW-0472">Membrane</keyword>
<keyword evidence="1" id="KW-1133">Transmembrane helix</keyword>
<dbReference type="PANTHER" id="PTHR37735">
    <property type="entry name" value="OS08G0567000 PROTEIN"/>
    <property type="match status" value="1"/>
</dbReference>
<evidence type="ECO:0000259" key="3">
    <source>
        <dbReference type="Pfam" id="PF25070"/>
    </source>
</evidence>
<sequence length="375" mass="41408">MAFRCRHLILLHFFLFYSFLSIRSEEEAIGSVFFIDSATHKYFRARSPDDAVEQNKMSLPEVGATVSVLLGLPPPATLSAAASSRLNEVLKPNPFDRPHAALLIEIGGLQDSHQLVETDLLRGAQRKSVFSREMANIQLQEDKVSVVSVDESVSLDSDPLTDEAIHSFAYLMGGTYTHDGKEVLVGNLTIPLGENVKISLSLSKKAEKDFTASIISLVCNIKRAIEMHEDLSRSIVKPAELIKGSFDIMKVLQENYGADSVAEQRTKLLLAVLAKVYNSLQAAYDGKIVGIIFFNNDATKDALVNVVINSHPSARIIKEKESTPSAADVEKLLVRRTLAWLTGLILLISTLLGIYFLLYMPLTKDTLLYSNVKLD</sequence>
<protein>
    <recommendedName>
        <fullName evidence="3">DUF7794 domain-containing protein</fullName>
    </recommendedName>
</protein>
<organism evidence="4 5">
    <name type="scientific">Trapa incisa</name>
    <dbReference type="NCBI Taxonomy" id="236973"/>
    <lineage>
        <taxon>Eukaryota</taxon>
        <taxon>Viridiplantae</taxon>
        <taxon>Streptophyta</taxon>
        <taxon>Embryophyta</taxon>
        <taxon>Tracheophyta</taxon>
        <taxon>Spermatophyta</taxon>
        <taxon>Magnoliopsida</taxon>
        <taxon>eudicotyledons</taxon>
        <taxon>Gunneridae</taxon>
        <taxon>Pentapetalae</taxon>
        <taxon>rosids</taxon>
        <taxon>malvids</taxon>
        <taxon>Myrtales</taxon>
        <taxon>Lythraceae</taxon>
        <taxon>Trapa</taxon>
    </lineage>
</organism>
<dbReference type="PANTHER" id="PTHR37735:SF1">
    <property type="entry name" value="OS08G0567000 PROTEIN"/>
    <property type="match status" value="1"/>
</dbReference>
<feature type="chain" id="PRO_5042973539" description="DUF7794 domain-containing protein" evidence="2">
    <location>
        <begin position="25"/>
        <end position="375"/>
    </location>
</feature>
<evidence type="ECO:0000256" key="1">
    <source>
        <dbReference type="SAM" id="Phobius"/>
    </source>
</evidence>
<keyword evidence="1" id="KW-0812">Transmembrane</keyword>
<evidence type="ECO:0000313" key="5">
    <source>
        <dbReference type="Proteomes" id="UP001345219"/>
    </source>
</evidence>
<feature type="domain" description="DUF7794" evidence="3">
    <location>
        <begin position="30"/>
        <end position="295"/>
    </location>
</feature>
<dbReference type="InterPro" id="IPR056696">
    <property type="entry name" value="DUF7794"/>
</dbReference>
<dbReference type="EMBL" id="JAXIOK010000005">
    <property type="protein sequence ID" value="KAK4769705.1"/>
    <property type="molecule type" value="Genomic_DNA"/>
</dbReference>
<feature type="signal peptide" evidence="2">
    <location>
        <begin position="1"/>
        <end position="24"/>
    </location>
</feature>
<proteinExistence type="predicted"/>
<dbReference type="Pfam" id="PF25070">
    <property type="entry name" value="DUF7794"/>
    <property type="match status" value="1"/>
</dbReference>
<dbReference type="Proteomes" id="UP001345219">
    <property type="component" value="Chromosome 24"/>
</dbReference>
<keyword evidence="5" id="KW-1185">Reference proteome</keyword>
<dbReference type="GO" id="GO:0012505">
    <property type="term" value="C:endomembrane system"/>
    <property type="evidence" value="ECO:0007669"/>
    <property type="project" value="TreeGrafter"/>
</dbReference>
<keyword evidence="2" id="KW-0732">Signal</keyword>
<evidence type="ECO:0000256" key="2">
    <source>
        <dbReference type="SAM" id="SignalP"/>
    </source>
</evidence>